<dbReference type="EMBL" id="CP080777">
    <property type="protein sequence ID" value="UWP97119.1"/>
    <property type="molecule type" value="Genomic_DNA"/>
</dbReference>
<organism evidence="7 8">
    <name type="scientific">Aliiroseovarius crassostreae</name>
    <dbReference type="NCBI Taxonomy" id="154981"/>
    <lineage>
        <taxon>Bacteria</taxon>
        <taxon>Pseudomonadati</taxon>
        <taxon>Pseudomonadota</taxon>
        <taxon>Alphaproteobacteria</taxon>
        <taxon>Rhodobacterales</taxon>
        <taxon>Paracoccaceae</taxon>
        <taxon>Aliiroseovarius</taxon>
    </lineage>
</organism>
<dbReference type="Pfam" id="PF02361">
    <property type="entry name" value="CbiQ"/>
    <property type="match status" value="1"/>
</dbReference>
<sequence>MISLTSPIKTPAHDWPAGVKLALLGGATVALFSARTIPPQLAGFALMVVLYALPGMEFAKAGWRAVRVIWPFVALMAAWHLVTADYEAGSVIVLRMMTAVGLANLVTMTTRLSDFIAVIRWITRPLRRVGLRAEALEIAIALVIRFTPVLVEKGQGLRMAWQARSTRRPGWRIVLPFTVQALDDADHVADALRARGGFQAMQMSDTNK</sequence>
<evidence type="ECO:0000256" key="4">
    <source>
        <dbReference type="ARBA" id="ARBA00022989"/>
    </source>
</evidence>
<accession>A0A9Q9HBM8</accession>
<comment type="subcellular location">
    <subcellularLocation>
        <location evidence="1">Membrane</location>
        <topology evidence="1">Multi-pass membrane protein</topology>
    </subcellularLocation>
</comment>
<dbReference type="AlphaFoldDB" id="A0A9Q9HBM8"/>
<protein>
    <submittedName>
        <fullName evidence="7">Energy-coupling factor transporter transmembrane protein EcfT</fullName>
    </submittedName>
</protein>
<feature type="transmembrane region" description="Helical" evidence="6">
    <location>
        <begin position="37"/>
        <end position="53"/>
    </location>
</feature>
<keyword evidence="4 6" id="KW-1133">Transmembrane helix</keyword>
<keyword evidence="5 6" id="KW-0472">Membrane</keyword>
<evidence type="ECO:0000313" key="8">
    <source>
        <dbReference type="Proteomes" id="UP001057991"/>
    </source>
</evidence>
<geneLocation type="plasmid" evidence="7 8">
    <name>unnamed1</name>
</geneLocation>
<dbReference type="RefSeq" id="WP_074963720.1">
    <property type="nucleotide sequence ID" value="NZ_CP080775.1"/>
</dbReference>
<evidence type="ECO:0000256" key="6">
    <source>
        <dbReference type="SAM" id="Phobius"/>
    </source>
</evidence>
<feature type="transmembrane region" description="Helical" evidence="6">
    <location>
        <begin position="65"/>
        <end position="82"/>
    </location>
</feature>
<gene>
    <name evidence="7" type="ORF">K3X48_15955</name>
</gene>
<feature type="transmembrane region" description="Helical" evidence="6">
    <location>
        <begin position="102"/>
        <end position="122"/>
    </location>
</feature>
<keyword evidence="3 6" id="KW-0812">Transmembrane</keyword>
<dbReference type="GO" id="GO:0005886">
    <property type="term" value="C:plasma membrane"/>
    <property type="evidence" value="ECO:0007669"/>
    <property type="project" value="UniProtKB-ARBA"/>
</dbReference>
<proteinExistence type="inferred from homology"/>
<reference evidence="7" key="1">
    <citation type="submission" date="2021-08" db="EMBL/GenBank/DDBJ databases">
        <authorList>
            <person name="Nwanade C."/>
            <person name="Wang M."/>
            <person name="Masoudi A."/>
            <person name="Yu Z."/>
            <person name="Liu J."/>
        </authorList>
    </citation>
    <scope>NUCLEOTIDE SEQUENCE</scope>
    <source>
        <strain evidence="7">S056</strain>
        <plasmid evidence="7">unnamed1</plasmid>
    </source>
</reference>
<dbReference type="InterPro" id="IPR003339">
    <property type="entry name" value="ABC/ECF_trnsptr_transmembrane"/>
</dbReference>
<keyword evidence="7" id="KW-0614">Plasmid</keyword>
<evidence type="ECO:0000313" key="7">
    <source>
        <dbReference type="EMBL" id="UWP97119.1"/>
    </source>
</evidence>
<evidence type="ECO:0000256" key="5">
    <source>
        <dbReference type="ARBA" id="ARBA00023136"/>
    </source>
</evidence>
<comment type="similarity">
    <text evidence="2">Belongs to the CbiQ family.</text>
</comment>
<dbReference type="Proteomes" id="UP001057991">
    <property type="component" value="Plasmid unnamed1"/>
</dbReference>
<evidence type="ECO:0000256" key="3">
    <source>
        <dbReference type="ARBA" id="ARBA00022692"/>
    </source>
</evidence>
<evidence type="ECO:0000256" key="1">
    <source>
        <dbReference type="ARBA" id="ARBA00004141"/>
    </source>
</evidence>
<name>A0A9Q9HBM8_9RHOB</name>
<evidence type="ECO:0000256" key="2">
    <source>
        <dbReference type="ARBA" id="ARBA00008564"/>
    </source>
</evidence>
<dbReference type="CDD" id="cd16914">
    <property type="entry name" value="EcfT"/>
    <property type="match status" value="1"/>
</dbReference>